<dbReference type="RefSeq" id="WP_074876617.1">
    <property type="nucleotide sequence ID" value="NZ_FOXI01000003.1"/>
</dbReference>
<dbReference type="OrthoDB" id="350292at2157"/>
<evidence type="ECO:0000313" key="3">
    <source>
        <dbReference type="Proteomes" id="UP000183769"/>
    </source>
</evidence>
<reference evidence="3" key="1">
    <citation type="submission" date="2016-10" db="EMBL/GenBank/DDBJ databases">
        <authorList>
            <person name="Varghese N."/>
            <person name="Submissions S."/>
        </authorList>
    </citation>
    <scope>NUCLEOTIDE SEQUENCE [LARGE SCALE GENOMIC DNA]</scope>
    <source>
        <strain evidence="3">CGMCC 1.10329</strain>
    </source>
</reference>
<keyword evidence="3" id="KW-1185">Reference proteome</keyword>
<proteinExistence type="predicted"/>
<organism evidence="2 3">
    <name type="scientific">Halolamina pelagica</name>
    <dbReference type="NCBI Taxonomy" id="699431"/>
    <lineage>
        <taxon>Archaea</taxon>
        <taxon>Methanobacteriati</taxon>
        <taxon>Methanobacteriota</taxon>
        <taxon>Stenosarchaea group</taxon>
        <taxon>Halobacteria</taxon>
        <taxon>Halobacteriales</taxon>
        <taxon>Haloferacaceae</taxon>
    </lineage>
</organism>
<protein>
    <submittedName>
        <fullName evidence="2">Uncharacterized protein</fullName>
    </submittedName>
</protein>
<evidence type="ECO:0000313" key="2">
    <source>
        <dbReference type="EMBL" id="SFP41037.1"/>
    </source>
</evidence>
<keyword evidence="1" id="KW-1133">Transmembrane helix</keyword>
<feature type="transmembrane region" description="Helical" evidence="1">
    <location>
        <begin position="7"/>
        <end position="25"/>
    </location>
</feature>
<keyword evidence="1" id="KW-0812">Transmembrane</keyword>
<evidence type="ECO:0000256" key="1">
    <source>
        <dbReference type="SAM" id="Phobius"/>
    </source>
</evidence>
<gene>
    <name evidence="2" type="ORF">SAMN05216277_103247</name>
</gene>
<sequence length="499" mass="57239">MNQRDVVLFALYALIGVLVFVTRLLTLPLEATALIALIAAVSIPTAHRVEDIYKRRRDQQAHRKRISELVSRVNNRLSEIGIEIIEQDKIIDTLAEDEEEPTLERVYENYIREHFEELPGYKQEILLILLLSREVDSSSQPIEQARLKTQIASLLSNFNLGSLDKRTIELLGAYDKIEYGQIEQAEISALFNHEPENPRDLALEFATEYGTTDQLAIVLFNDRERSTELRKTLGRLIARGKIDTETVNRETAERIKDEMEQMGDGATKYLVFSRRMHYNDAFEEAIDRFPHLRIGTKYPENGFPDAAEYMRVYMIYPEHDYGSADRFLEEALKPMVPEEILDEHPDAFVAAMPLELSRLSIYPEHEAVDEHLSGTHEALMFLKTGASEDLSEVVSDRVVSDVGISELLAVLPFNVITPDINEHEKDLIIKHYDELQDRFSVSELFDWADIDPESLANALSEIESDVDDERWEELAETIVERAEKYSTATYREESSSITP</sequence>
<accession>A0A1I5Q4B8</accession>
<dbReference type="AlphaFoldDB" id="A0A1I5Q4B8"/>
<dbReference type="EMBL" id="FOXI01000003">
    <property type="protein sequence ID" value="SFP41037.1"/>
    <property type="molecule type" value="Genomic_DNA"/>
</dbReference>
<dbReference type="Proteomes" id="UP000183769">
    <property type="component" value="Unassembled WGS sequence"/>
</dbReference>
<keyword evidence="1" id="KW-0472">Membrane</keyword>
<name>A0A1I5Q4B8_9EURY</name>